<dbReference type="AlphaFoldDB" id="A0A387ASL8"/>
<dbReference type="KEGG" id="abom:D7I45_05435"/>
<dbReference type="Proteomes" id="UP000272003">
    <property type="component" value="Chromosome"/>
</dbReference>
<keyword evidence="2" id="KW-1185">Reference proteome</keyword>
<gene>
    <name evidence="1" type="ORF">D7I45_05435</name>
</gene>
<accession>A0A387ASL8</accession>
<proteinExistence type="predicted"/>
<sequence length="73" mass="8750">MKFQYWSVENDDDLAISHFKAHIDDQTEIIVNPCFEDYMLIQTLIEGYVEMTEINKKISADFMPCDFEEMKKY</sequence>
<protein>
    <submittedName>
        <fullName evidence="1">Uncharacterized protein</fullName>
    </submittedName>
</protein>
<evidence type="ECO:0000313" key="1">
    <source>
        <dbReference type="EMBL" id="AYF92937.1"/>
    </source>
</evidence>
<name>A0A387ASL8_9LACO</name>
<reference evidence="1 2" key="1">
    <citation type="submission" date="2018-09" db="EMBL/GenBank/DDBJ databases">
        <title>Genome sequencing of strain BHWM-4.</title>
        <authorList>
            <person name="Heo J."/>
            <person name="Kim S.-J."/>
            <person name="Kwon S.-W."/>
        </authorList>
    </citation>
    <scope>NUCLEOTIDE SEQUENCE [LARGE SCALE GENOMIC DNA]</scope>
    <source>
        <strain evidence="1 2">BHWM-4</strain>
    </source>
</reference>
<organism evidence="1 2">
    <name type="scientific">Apilactobacillus bombintestini</name>
    <dbReference type="NCBI Taxonomy" id="2419772"/>
    <lineage>
        <taxon>Bacteria</taxon>
        <taxon>Bacillati</taxon>
        <taxon>Bacillota</taxon>
        <taxon>Bacilli</taxon>
        <taxon>Lactobacillales</taxon>
        <taxon>Lactobacillaceae</taxon>
        <taxon>Apilactobacillus</taxon>
    </lineage>
</organism>
<dbReference type="EMBL" id="CP032626">
    <property type="protein sequence ID" value="AYF92937.1"/>
    <property type="molecule type" value="Genomic_DNA"/>
</dbReference>
<dbReference type="OrthoDB" id="2166423at2"/>
<evidence type="ECO:0000313" key="2">
    <source>
        <dbReference type="Proteomes" id="UP000272003"/>
    </source>
</evidence>